<dbReference type="PRINTS" id="PR00081">
    <property type="entry name" value="GDHRDH"/>
</dbReference>
<gene>
    <name evidence="2" type="ORF">DSL72_007813</name>
</gene>
<feature type="compositionally biased region" description="Basic and acidic residues" evidence="1">
    <location>
        <begin position="290"/>
        <end position="318"/>
    </location>
</feature>
<evidence type="ECO:0000256" key="1">
    <source>
        <dbReference type="SAM" id="MobiDB-lite"/>
    </source>
</evidence>
<organism evidence="2 3">
    <name type="scientific">Monilinia vaccinii-corymbosi</name>
    <dbReference type="NCBI Taxonomy" id="61207"/>
    <lineage>
        <taxon>Eukaryota</taxon>
        <taxon>Fungi</taxon>
        <taxon>Dikarya</taxon>
        <taxon>Ascomycota</taxon>
        <taxon>Pezizomycotina</taxon>
        <taxon>Leotiomycetes</taxon>
        <taxon>Helotiales</taxon>
        <taxon>Sclerotiniaceae</taxon>
        <taxon>Monilinia</taxon>
    </lineage>
</organism>
<dbReference type="InterPro" id="IPR051935">
    <property type="entry name" value="HSDL2"/>
</dbReference>
<dbReference type="PANTHER" id="PTHR42808:SF4">
    <property type="entry name" value="SHORT CHAIN DEHYDROGENASE"/>
    <property type="match status" value="1"/>
</dbReference>
<dbReference type="Pfam" id="PF00106">
    <property type="entry name" value="adh_short"/>
    <property type="match status" value="2"/>
</dbReference>
<dbReference type="PANTHER" id="PTHR42808">
    <property type="entry name" value="HYDROXYSTEROID DEHYDROGENASE-LIKE PROTEIN 2"/>
    <property type="match status" value="1"/>
</dbReference>
<feature type="region of interest" description="Disordered" evidence="1">
    <location>
        <begin position="287"/>
        <end position="318"/>
    </location>
</feature>
<evidence type="ECO:0000313" key="3">
    <source>
        <dbReference type="Proteomes" id="UP000672032"/>
    </source>
</evidence>
<sequence>MTSDKVALVIGASRGIGRQIAVDLAKNGYAVIVSAKSTSVHASTPHHPSSFPPDPNSPHSTISTVCREILEQGGTATAIPCDVRDHSSISSLVAQAISTHGRIDVLIYNAGAIYHSSVLTTPLSRYMLMESVNPHGLYASLQSCIPHWKQQGWHARILVICPPIYSRFFRGKTAYAMGKVGMSVLVQGLGMDFARMGDEGKGMAVTGLWPATAIESAATVHFSSPAEDLRHPSIFSDAVVSILKAPPEDVNGLLTVDEDYLRDHDGVKDFSKYALVPGTTPRRIMPAKFPDLRVEEQDDEGTKMDSAKREKNGKLSKL</sequence>
<dbReference type="AlphaFoldDB" id="A0A8A3PIZ2"/>
<accession>A0A8A3PIZ2</accession>
<dbReference type="EMBL" id="CP063409">
    <property type="protein sequence ID" value="QSZ34951.1"/>
    <property type="molecule type" value="Genomic_DNA"/>
</dbReference>
<dbReference type="Proteomes" id="UP000672032">
    <property type="component" value="Chromosome 5"/>
</dbReference>
<dbReference type="InterPro" id="IPR002347">
    <property type="entry name" value="SDR_fam"/>
</dbReference>
<name>A0A8A3PIZ2_9HELO</name>
<protein>
    <submittedName>
        <fullName evidence="2">Uncharacterized protein</fullName>
    </submittedName>
</protein>
<dbReference type="SUPFAM" id="SSF51735">
    <property type="entry name" value="NAD(P)-binding Rossmann-fold domains"/>
    <property type="match status" value="1"/>
</dbReference>
<proteinExistence type="predicted"/>
<keyword evidence="3" id="KW-1185">Reference proteome</keyword>
<dbReference type="OrthoDB" id="5327538at2759"/>
<evidence type="ECO:0000313" key="2">
    <source>
        <dbReference type="EMBL" id="QSZ34951.1"/>
    </source>
</evidence>
<reference evidence="2" key="1">
    <citation type="submission" date="2020-10" db="EMBL/GenBank/DDBJ databases">
        <title>Genome Sequence of Monilinia vaccinii-corymbosi Sheds Light on Mummy Berry Disease Infection of Blueberry and Mating Type.</title>
        <authorList>
            <person name="Yow A.G."/>
            <person name="Zhang Y."/>
            <person name="Bansal K."/>
            <person name="Eacker S.M."/>
            <person name="Sullivan S."/>
            <person name="Liachko I."/>
            <person name="Cubeta M.A."/>
            <person name="Rollins J.A."/>
            <person name="Ashrafi H."/>
        </authorList>
    </citation>
    <scope>NUCLEOTIDE SEQUENCE</scope>
    <source>
        <strain evidence="2">RL-1</strain>
    </source>
</reference>
<dbReference type="InterPro" id="IPR036291">
    <property type="entry name" value="NAD(P)-bd_dom_sf"/>
</dbReference>
<dbReference type="Gene3D" id="3.40.50.720">
    <property type="entry name" value="NAD(P)-binding Rossmann-like Domain"/>
    <property type="match status" value="1"/>
</dbReference>